<feature type="chain" id="PRO_5046921659" evidence="2">
    <location>
        <begin position="25"/>
        <end position="560"/>
    </location>
</feature>
<evidence type="ECO:0000313" key="5">
    <source>
        <dbReference type="Proteomes" id="UP001434337"/>
    </source>
</evidence>
<keyword evidence="2" id="KW-0732">Signal</keyword>
<dbReference type="InterPro" id="IPR006619">
    <property type="entry name" value="PGRP_domain_met/bac"/>
</dbReference>
<evidence type="ECO:0000313" key="4">
    <source>
        <dbReference type="EMBL" id="WZW98796.1"/>
    </source>
</evidence>
<dbReference type="EMBL" id="CP115965">
    <property type="protein sequence ID" value="WZW98796.1"/>
    <property type="molecule type" value="Genomic_DNA"/>
</dbReference>
<dbReference type="SMART" id="SM00644">
    <property type="entry name" value="Ami_2"/>
    <property type="match status" value="1"/>
</dbReference>
<dbReference type="Pfam" id="PF00395">
    <property type="entry name" value="SLH"/>
    <property type="match status" value="3"/>
</dbReference>
<dbReference type="InterPro" id="IPR015510">
    <property type="entry name" value="PGRP"/>
</dbReference>
<dbReference type="PANTHER" id="PTHR11022:SF41">
    <property type="entry name" value="PEPTIDOGLYCAN-RECOGNITION PROTEIN LC-RELATED"/>
    <property type="match status" value="1"/>
</dbReference>
<gene>
    <name evidence="4" type="ORF">PCC79_00895</name>
</gene>
<comment type="similarity">
    <text evidence="1">Belongs to the N-acetylmuramoyl-L-alanine amidase 2 family.</text>
</comment>
<reference evidence="4 5" key="1">
    <citation type="journal article" date="2023" name="Environ Microbiome">
        <title>A coral-associated actinobacterium mitigates coral bleaching under heat stress.</title>
        <authorList>
            <person name="Li J."/>
            <person name="Zou Y."/>
            <person name="Li Q."/>
            <person name="Zhang J."/>
            <person name="Bourne D.G."/>
            <person name="Lyu Y."/>
            <person name="Liu C."/>
            <person name="Zhang S."/>
        </authorList>
    </citation>
    <scope>NUCLEOTIDE SEQUENCE [LARGE SCALE GENOMIC DNA]</scope>
    <source>
        <strain evidence="4 5">SCSIO 13291</strain>
    </source>
</reference>
<dbReference type="CDD" id="cd06583">
    <property type="entry name" value="PGRP"/>
    <property type="match status" value="1"/>
</dbReference>
<dbReference type="RefSeq" id="WP_342372727.1">
    <property type="nucleotide sequence ID" value="NZ_CP115965.1"/>
</dbReference>
<dbReference type="Pfam" id="PF01510">
    <property type="entry name" value="Amidase_2"/>
    <property type="match status" value="1"/>
</dbReference>
<evidence type="ECO:0000256" key="1">
    <source>
        <dbReference type="ARBA" id="ARBA00007553"/>
    </source>
</evidence>
<dbReference type="SUPFAM" id="SSF55846">
    <property type="entry name" value="N-acetylmuramoyl-L-alanine amidase-like"/>
    <property type="match status" value="1"/>
</dbReference>
<dbReference type="InterPro" id="IPR036505">
    <property type="entry name" value="Amidase/PGRP_sf"/>
</dbReference>
<dbReference type="PROSITE" id="PS51272">
    <property type="entry name" value="SLH"/>
    <property type="match status" value="3"/>
</dbReference>
<dbReference type="PANTHER" id="PTHR11022">
    <property type="entry name" value="PEPTIDOGLYCAN RECOGNITION PROTEIN"/>
    <property type="match status" value="1"/>
</dbReference>
<evidence type="ECO:0000259" key="3">
    <source>
        <dbReference type="PROSITE" id="PS51272"/>
    </source>
</evidence>
<dbReference type="SMART" id="SM00701">
    <property type="entry name" value="PGRP"/>
    <property type="match status" value="1"/>
</dbReference>
<proteinExistence type="inferred from homology"/>
<sequence length="560" mass="60330">MPFRTHIPVLALALTLVGAPTALAAPPVTTPAPEVGSTEVALAELPSAELSELSDLPEEVASELETTSDLAVETASQPLTDEVAVAALILPADADPASLWVRSTADGQPEAWEQIQIDPTDDGQSGTVSSEPVIISSKDEVEAIVVSADGEPVGAELQVYSSVVTAADATASATASSYAWDNPRILSRAAWGADESLVRYGYSRGEVTGAMIHHTAGTNSYTSAQVPAILRSIQAFHVNGRGWNDTAYNVLVDKFGRAWEGRGGGVNQPIAGGHAWGVTNRRVFGISLMGNYETATPSSAMIETMNQVIAWKLQMHNVNPYGSTWGSGGQDGGSTFLPAISGHRDENATSCPGRYVYSRMGTIRSRVQTLMNTTRYPRFRDVPIGLQFEPEIRWMATTGISTGWSDGTYRPWEPVTREAMAAFLYRMAGSPAYTPPATSPFSDVPTSHMYYKEIAWLAATRVAEGYPDGTFRPAATTNRDAMAAYLYRMYNRPSGTGTVSYNDIARSNQFYREIAWLTQRGIATGYPDGSFRPTEPVRRDAMAAFMNRSVSKLGTPRPQG</sequence>
<dbReference type="InterPro" id="IPR001119">
    <property type="entry name" value="SLH_dom"/>
</dbReference>
<feature type="signal peptide" evidence="2">
    <location>
        <begin position="1"/>
        <end position="24"/>
    </location>
</feature>
<feature type="domain" description="SLH" evidence="3">
    <location>
        <begin position="437"/>
        <end position="500"/>
    </location>
</feature>
<name>A0ABZ3C850_9ACTN</name>
<dbReference type="Proteomes" id="UP001434337">
    <property type="component" value="Chromosome"/>
</dbReference>
<feature type="domain" description="SLH" evidence="3">
    <location>
        <begin position="375"/>
        <end position="436"/>
    </location>
</feature>
<organism evidence="4 5">
    <name type="scientific">Propioniciclava soli</name>
    <dbReference type="NCBI Taxonomy" id="2775081"/>
    <lineage>
        <taxon>Bacteria</taxon>
        <taxon>Bacillati</taxon>
        <taxon>Actinomycetota</taxon>
        <taxon>Actinomycetes</taxon>
        <taxon>Propionibacteriales</taxon>
        <taxon>Propionibacteriaceae</taxon>
        <taxon>Propioniciclava</taxon>
    </lineage>
</organism>
<dbReference type="InterPro" id="IPR002502">
    <property type="entry name" value="Amidase_domain"/>
</dbReference>
<feature type="domain" description="SLH" evidence="3">
    <location>
        <begin position="501"/>
        <end position="560"/>
    </location>
</feature>
<protein>
    <submittedName>
        <fullName evidence="4">S-layer homology domain-containing protein</fullName>
    </submittedName>
</protein>
<keyword evidence="5" id="KW-1185">Reference proteome</keyword>
<evidence type="ECO:0000256" key="2">
    <source>
        <dbReference type="SAM" id="SignalP"/>
    </source>
</evidence>
<accession>A0ABZ3C850</accession>
<dbReference type="Gene3D" id="3.40.80.10">
    <property type="entry name" value="Peptidoglycan recognition protein-like"/>
    <property type="match status" value="1"/>
</dbReference>